<dbReference type="InterPro" id="IPR006110">
    <property type="entry name" value="Pol_omega/Rpo6/RPB6"/>
</dbReference>
<dbReference type="GO" id="GO:0003677">
    <property type="term" value="F:DNA binding"/>
    <property type="evidence" value="ECO:0007669"/>
    <property type="project" value="UniProtKB-UniRule"/>
</dbReference>
<dbReference type="GO" id="GO:0006351">
    <property type="term" value="P:DNA-templated transcription"/>
    <property type="evidence" value="ECO:0007669"/>
    <property type="project" value="UniProtKB-UniRule"/>
</dbReference>
<evidence type="ECO:0000256" key="1">
    <source>
        <dbReference type="ARBA" id="ARBA00006711"/>
    </source>
</evidence>
<comment type="subunit">
    <text evidence="11">The RNAP catalytic core consists of 2 alpha, 1 beta, 1 beta' and 1 omega subunit. When a sigma factor is associated with the core the holoenzyme is formed, which can initiate transcription.</text>
</comment>
<dbReference type="GO" id="GO:0000428">
    <property type="term" value="C:DNA-directed RNA polymerase complex"/>
    <property type="evidence" value="ECO:0007669"/>
    <property type="project" value="UniProtKB-KW"/>
</dbReference>
<evidence type="ECO:0000313" key="12">
    <source>
        <dbReference type="EMBL" id="QDU90666.1"/>
    </source>
</evidence>
<dbReference type="KEGG" id="pnd:Pla175_40750"/>
<keyword evidence="4 11" id="KW-0240">DNA-directed RNA polymerase</keyword>
<keyword evidence="6 11" id="KW-0548">Nucleotidyltransferase</keyword>
<dbReference type="Gene3D" id="3.90.940.10">
    <property type="match status" value="1"/>
</dbReference>
<comment type="similarity">
    <text evidence="1 11">Belongs to the RNA polymerase subunit omega family.</text>
</comment>
<evidence type="ECO:0000256" key="4">
    <source>
        <dbReference type="ARBA" id="ARBA00022478"/>
    </source>
</evidence>
<evidence type="ECO:0000256" key="11">
    <source>
        <dbReference type="HAMAP-Rule" id="MF_00366"/>
    </source>
</evidence>
<dbReference type="EC" id="2.7.7.6" evidence="2 11"/>
<dbReference type="HAMAP" id="MF_00366">
    <property type="entry name" value="RNApol_bact_RpoZ"/>
    <property type="match status" value="1"/>
</dbReference>
<name>A0A518DGR6_9BACT</name>
<evidence type="ECO:0000256" key="7">
    <source>
        <dbReference type="ARBA" id="ARBA00023163"/>
    </source>
</evidence>
<evidence type="ECO:0000256" key="3">
    <source>
        <dbReference type="ARBA" id="ARBA00013725"/>
    </source>
</evidence>
<sequence length="95" mass="10500">MGAREGERMIDALKEEEIVNKVGGRFKLSTLIQKRLVALNAGARPLVDLETKEKMEIVVEEILRNKIYLDSSNELKITGSSPSVGGPIDFDLDSL</sequence>
<evidence type="ECO:0000256" key="6">
    <source>
        <dbReference type="ARBA" id="ARBA00022695"/>
    </source>
</evidence>
<dbReference type="Proteomes" id="UP000317429">
    <property type="component" value="Chromosome"/>
</dbReference>
<evidence type="ECO:0000256" key="5">
    <source>
        <dbReference type="ARBA" id="ARBA00022679"/>
    </source>
</evidence>
<dbReference type="InterPro" id="IPR003716">
    <property type="entry name" value="DNA-dir_RNA_pol_omega"/>
</dbReference>
<dbReference type="InterPro" id="IPR036161">
    <property type="entry name" value="RPB6/omega-like_sf"/>
</dbReference>
<evidence type="ECO:0000256" key="8">
    <source>
        <dbReference type="ARBA" id="ARBA00029924"/>
    </source>
</evidence>
<gene>
    <name evidence="11 12" type="primary">rpoZ</name>
    <name evidence="12" type="ORF">Pla175_40750</name>
</gene>
<comment type="catalytic activity">
    <reaction evidence="10 11">
        <text>RNA(n) + a ribonucleoside 5'-triphosphate = RNA(n+1) + diphosphate</text>
        <dbReference type="Rhea" id="RHEA:21248"/>
        <dbReference type="Rhea" id="RHEA-COMP:14527"/>
        <dbReference type="Rhea" id="RHEA-COMP:17342"/>
        <dbReference type="ChEBI" id="CHEBI:33019"/>
        <dbReference type="ChEBI" id="CHEBI:61557"/>
        <dbReference type="ChEBI" id="CHEBI:140395"/>
        <dbReference type="EC" id="2.7.7.6"/>
    </reaction>
</comment>
<evidence type="ECO:0000313" key="13">
    <source>
        <dbReference type="Proteomes" id="UP000317429"/>
    </source>
</evidence>
<accession>A0A518DGR6</accession>
<evidence type="ECO:0000256" key="2">
    <source>
        <dbReference type="ARBA" id="ARBA00012418"/>
    </source>
</evidence>
<keyword evidence="7 11" id="KW-0804">Transcription</keyword>
<keyword evidence="5 11" id="KW-0808">Transferase</keyword>
<keyword evidence="13" id="KW-1185">Reference proteome</keyword>
<proteinExistence type="inferred from homology"/>
<reference evidence="12 13" key="1">
    <citation type="submission" date="2019-02" db="EMBL/GenBank/DDBJ databases">
        <title>Deep-cultivation of Planctomycetes and their phenomic and genomic characterization uncovers novel biology.</title>
        <authorList>
            <person name="Wiegand S."/>
            <person name="Jogler M."/>
            <person name="Boedeker C."/>
            <person name="Pinto D."/>
            <person name="Vollmers J."/>
            <person name="Rivas-Marin E."/>
            <person name="Kohn T."/>
            <person name="Peeters S.H."/>
            <person name="Heuer A."/>
            <person name="Rast P."/>
            <person name="Oberbeckmann S."/>
            <person name="Bunk B."/>
            <person name="Jeske O."/>
            <person name="Meyerdierks A."/>
            <person name="Storesund J.E."/>
            <person name="Kallscheuer N."/>
            <person name="Luecker S."/>
            <person name="Lage O.M."/>
            <person name="Pohl T."/>
            <person name="Merkel B.J."/>
            <person name="Hornburger P."/>
            <person name="Mueller R.-W."/>
            <person name="Bruemmer F."/>
            <person name="Labrenz M."/>
            <person name="Spormann A.M."/>
            <person name="Op den Camp H."/>
            <person name="Overmann J."/>
            <person name="Amann R."/>
            <person name="Jetten M.S.M."/>
            <person name="Mascher T."/>
            <person name="Medema M.H."/>
            <person name="Devos D.P."/>
            <person name="Kaster A.-K."/>
            <person name="Ovreas L."/>
            <person name="Rohde M."/>
            <person name="Galperin M.Y."/>
            <person name="Jogler C."/>
        </authorList>
    </citation>
    <scope>NUCLEOTIDE SEQUENCE [LARGE SCALE GENOMIC DNA]</scope>
    <source>
        <strain evidence="12 13">Pla175</strain>
    </source>
</reference>
<dbReference type="GO" id="GO:0003899">
    <property type="term" value="F:DNA-directed RNA polymerase activity"/>
    <property type="evidence" value="ECO:0007669"/>
    <property type="project" value="UniProtKB-UniRule"/>
</dbReference>
<organism evidence="12 13">
    <name type="scientific">Pirellulimonas nuda</name>
    <dbReference type="NCBI Taxonomy" id="2528009"/>
    <lineage>
        <taxon>Bacteria</taxon>
        <taxon>Pseudomonadati</taxon>
        <taxon>Planctomycetota</taxon>
        <taxon>Planctomycetia</taxon>
        <taxon>Pirellulales</taxon>
        <taxon>Lacipirellulaceae</taxon>
        <taxon>Pirellulimonas</taxon>
    </lineage>
</organism>
<dbReference type="EMBL" id="CP036291">
    <property type="protein sequence ID" value="QDU90666.1"/>
    <property type="molecule type" value="Genomic_DNA"/>
</dbReference>
<dbReference type="AlphaFoldDB" id="A0A518DGR6"/>
<dbReference type="SUPFAM" id="SSF63562">
    <property type="entry name" value="RPB6/omega subunit-like"/>
    <property type="match status" value="1"/>
</dbReference>
<comment type="function">
    <text evidence="11">Promotes RNA polymerase assembly. Latches the N- and C-terminal regions of the beta' subunit thereby facilitating its interaction with the beta and alpha subunits.</text>
</comment>
<evidence type="ECO:0000256" key="9">
    <source>
        <dbReference type="ARBA" id="ARBA00030998"/>
    </source>
</evidence>
<dbReference type="Pfam" id="PF01192">
    <property type="entry name" value="RNA_pol_Rpb6"/>
    <property type="match status" value="1"/>
</dbReference>
<protein>
    <recommendedName>
        <fullName evidence="3 11">DNA-directed RNA polymerase subunit omega</fullName>
        <shortName evidence="11">RNAP omega subunit</shortName>
        <ecNumber evidence="2 11">2.7.7.6</ecNumber>
    </recommendedName>
    <alternativeName>
        <fullName evidence="9 11">RNA polymerase omega subunit</fullName>
    </alternativeName>
    <alternativeName>
        <fullName evidence="8 11">Transcriptase subunit omega</fullName>
    </alternativeName>
</protein>
<evidence type="ECO:0000256" key="10">
    <source>
        <dbReference type="ARBA" id="ARBA00048552"/>
    </source>
</evidence>